<dbReference type="InterPro" id="IPR036961">
    <property type="entry name" value="Kinesin_motor_dom_sf"/>
</dbReference>
<dbReference type="GO" id="GO:0005524">
    <property type="term" value="F:ATP binding"/>
    <property type="evidence" value="ECO:0007669"/>
    <property type="project" value="InterPro"/>
</dbReference>
<dbReference type="Proteomes" id="UP000315295">
    <property type="component" value="Unassembled WGS sequence"/>
</dbReference>
<protein>
    <recommendedName>
        <fullName evidence="4">Kinesin motor domain-containing protein</fullName>
    </recommendedName>
</protein>
<dbReference type="InterPro" id="IPR027417">
    <property type="entry name" value="P-loop_NTPase"/>
</dbReference>
<dbReference type="Pfam" id="PF16796">
    <property type="entry name" value="Microtub_bd"/>
    <property type="match status" value="1"/>
</dbReference>
<comment type="caution">
    <text evidence="5">The sequence shown here is derived from an EMBL/GenBank/DDBJ whole genome shotgun (WGS) entry which is preliminary data.</text>
</comment>
<keyword evidence="1" id="KW-0505">Motor protein</keyword>
<dbReference type="InterPro" id="IPR001752">
    <property type="entry name" value="Kinesin_motor_dom"/>
</dbReference>
<evidence type="ECO:0000313" key="6">
    <source>
        <dbReference type="Proteomes" id="UP000315295"/>
    </source>
</evidence>
<dbReference type="InterPro" id="IPR031852">
    <property type="entry name" value="Vik1/Cik1_MT-bd"/>
</dbReference>
<dbReference type="PANTHER" id="PTHR47972">
    <property type="entry name" value="KINESIN-LIKE PROTEIN KLP-3"/>
    <property type="match status" value="1"/>
</dbReference>
<feature type="domain" description="Kinesin motor" evidence="4">
    <location>
        <begin position="78"/>
        <end position="137"/>
    </location>
</feature>
<dbReference type="EMBL" id="VIEB01000128">
    <property type="protein sequence ID" value="TQE05101.1"/>
    <property type="molecule type" value="Genomic_DNA"/>
</dbReference>
<comment type="caution">
    <text evidence="2">Lacks conserved residue(s) required for the propagation of feature annotation.</text>
</comment>
<accession>A0A540N227</accession>
<dbReference type="PROSITE" id="PS50067">
    <property type="entry name" value="KINESIN_MOTOR_2"/>
    <property type="match status" value="1"/>
</dbReference>
<dbReference type="STRING" id="106549.A0A540N227"/>
<sequence length="137" mass="15182">MFPQNCKDVVPNHDSKPSPTSDAVKTLEKITTQLDSDVSDKECSPDIASKPVEYWKEVPDELSEQKRLYNEVIELKGNIRVFCRFRPLNQTEISSGSGSVVGLESSLDSGLQVICSDSSKKQFKFDHVFGPEGNQGS</sequence>
<reference evidence="5 6" key="1">
    <citation type="journal article" date="2019" name="G3 (Bethesda)">
        <title>Sequencing of a Wild Apple (Malus baccata) Genome Unravels the Differences Between Cultivated and Wild Apple Species Regarding Disease Resistance and Cold Tolerance.</title>
        <authorList>
            <person name="Chen X."/>
        </authorList>
    </citation>
    <scope>NUCLEOTIDE SEQUENCE [LARGE SCALE GENOMIC DNA]</scope>
    <source>
        <strain evidence="6">cv. Shandingzi</strain>
        <tissue evidence="5">Leaves</tissue>
    </source>
</reference>
<evidence type="ECO:0000256" key="2">
    <source>
        <dbReference type="PROSITE-ProRule" id="PRU00283"/>
    </source>
</evidence>
<dbReference type="AlphaFoldDB" id="A0A540N227"/>
<name>A0A540N227_MALBA</name>
<proteinExistence type="inferred from homology"/>
<dbReference type="SUPFAM" id="SSF52540">
    <property type="entry name" value="P-loop containing nucleoside triphosphate hydrolases"/>
    <property type="match status" value="1"/>
</dbReference>
<dbReference type="PANTHER" id="PTHR47972:SF2">
    <property type="entry name" value="KINESIN-LIKE PROTEIN KIN-14S"/>
    <property type="match status" value="1"/>
</dbReference>
<keyword evidence="6" id="KW-1185">Reference proteome</keyword>
<dbReference type="Gene3D" id="3.40.850.10">
    <property type="entry name" value="Kinesin motor domain"/>
    <property type="match status" value="1"/>
</dbReference>
<dbReference type="GO" id="GO:0003777">
    <property type="term" value="F:microtubule motor activity"/>
    <property type="evidence" value="ECO:0007669"/>
    <property type="project" value="InterPro"/>
</dbReference>
<dbReference type="GO" id="GO:0008017">
    <property type="term" value="F:microtubule binding"/>
    <property type="evidence" value="ECO:0007669"/>
    <property type="project" value="InterPro"/>
</dbReference>
<evidence type="ECO:0000256" key="1">
    <source>
        <dbReference type="ARBA" id="ARBA00023175"/>
    </source>
</evidence>
<feature type="region of interest" description="Disordered" evidence="3">
    <location>
        <begin position="1"/>
        <end position="23"/>
    </location>
</feature>
<evidence type="ECO:0000313" key="5">
    <source>
        <dbReference type="EMBL" id="TQE05101.1"/>
    </source>
</evidence>
<organism evidence="5 6">
    <name type="scientific">Malus baccata</name>
    <name type="common">Siberian crab apple</name>
    <name type="synonym">Pyrus baccata</name>
    <dbReference type="NCBI Taxonomy" id="106549"/>
    <lineage>
        <taxon>Eukaryota</taxon>
        <taxon>Viridiplantae</taxon>
        <taxon>Streptophyta</taxon>
        <taxon>Embryophyta</taxon>
        <taxon>Tracheophyta</taxon>
        <taxon>Spermatophyta</taxon>
        <taxon>Magnoliopsida</taxon>
        <taxon>eudicotyledons</taxon>
        <taxon>Gunneridae</taxon>
        <taxon>Pentapetalae</taxon>
        <taxon>rosids</taxon>
        <taxon>fabids</taxon>
        <taxon>Rosales</taxon>
        <taxon>Rosaceae</taxon>
        <taxon>Amygdaloideae</taxon>
        <taxon>Maleae</taxon>
        <taxon>Malus</taxon>
    </lineage>
</organism>
<evidence type="ECO:0000256" key="3">
    <source>
        <dbReference type="SAM" id="MobiDB-lite"/>
    </source>
</evidence>
<comment type="similarity">
    <text evidence="2">Belongs to the TRAFAC class myosin-kinesin ATPase superfamily. Kinesin family.</text>
</comment>
<dbReference type="InterPro" id="IPR027640">
    <property type="entry name" value="Kinesin-like_fam"/>
</dbReference>
<evidence type="ECO:0000259" key="4">
    <source>
        <dbReference type="PROSITE" id="PS50067"/>
    </source>
</evidence>
<dbReference type="GO" id="GO:0015630">
    <property type="term" value="C:microtubule cytoskeleton"/>
    <property type="evidence" value="ECO:0007669"/>
    <property type="project" value="TreeGrafter"/>
</dbReference>
<dbReference type="GO" id="GO:0007018">
    <property type="term" value="P:microtubule-based movement"/>
    <property type="evidence" value="ECO:0007669"/>
    <property type="project" value="InterPro"/>
</dbReference>
<gene>
    <name evidence="5" type="ORF">C1H46_009253</name>
</gene>